<dbReference type="NCBIfam" id="TIGR01280">
    <property type="entry name" value="xseB"/>
    <property type="match status" value="1"/>
</dbReference>
<proteinExistence type="inferred from homology"/>
<keyword evidence="2" id="KW-0963">Cytoplasm</keyword>
<evidence type="ECO:0000256" key="7">
    <source>
        <dbReference type="SAM" id="Coils"/>
    </source>
</evidence>
<comment type="similarity">
    <text evidence="1">Belongs to the XseB family.</text>
</comment>
<name>A0A1Q6F5G9_9BACT</name>
<comment type="caution">
    <text evidence="8">The sequence shown here is derived from an EMBL/GenBank/DDBJ whole genome shotgun (WGS) entry which is preliminary data.</text>
</comment>
<dbReference type="STRING" id="28117.BHV66_06745"/>
<dbReference type="Proteomes" id="UP000187417">
    <property type="component" value="Unassembled WGS sequence"/>
</dbReference>
<dbReference type="Pfam" id="PF02609">
    <property type="entry name" value="Exonuc_VII_S"/>
    <property type="match status" value="1"/>
</dbReference>
<evidence type="ECO:0000313" key="8">
    <source>
        <dbReference type="EMBL" id="OKY94135.1"/>
    </source>
</evidence>
<protein>
    <recommendedName>
        <fullName evidence="6">Exodeoxyribonuclease VII small subunit</fullName>
        <ecNumber evidence="6">3.1.11.6</ecNumber>
    </recommendedName>
</protein>
<evidence type="ECO:0000256" key="3">
    <source>
        <dbReference type="ARBA" id="ARBA00022722"/>
    </source>
</evidence>
<keyword evidence="7" id="KW-0175">Coiled coil</keyword>
<dbReference type="Gene3D" id="1.10.287.1040">
    <property type="entry name" value="Exonuclease VII, small subunit"/>
    <property type="match status" value="1"/>
</dbReference>
<evidence type="ECO:0000256" key="2">
    <source>
        <dbReference type="ARBA" id="ARBA00022490"/>
    </source>
</evidence>
<dbReference type="GeneID" id="73803630"/>
<evidence type="ECO:0000256" key="6">
    <source>
        <dbReference type="NCBIfam" id="TIGR01280"/>
    </source>
</evidence>
<feature type="coiled-coil region" evidence="7">
    <location>
        <begin position="1"/>
        <end position="56"/>
    </location>
</feature>
<organism evidence="8 9">
    <name type="scientific">Alistipes putredinis</name>
    <dbReference type="NCBI Taxonomy" id="28117"/>
    <lineage>
        <taxon>Bacteria</taxon>
        <taxon>Pseudomonadati</taxon>
        <taxon>Bacteroidota</taxon>
        <taxon>Bacteroidia</taxon>
        <taxon>Bacteroidales</taxon>
        <taxon>Rikenellaceae</taxon>
        <taxon>Alistipes</taxon>
    </lineage>
</organism>
<keyword evidence="5" id="KW-0269">Exonuclease</keyword>
<dbReference type="RefSeq" id="WP_004329448.1">
    <property type="nucleotide sequence ID" value="NZ_BAAFKT010000005.1"/>
</dbReference>
<keyword evidence="4" id="KW-0378">Hydrolase</keyword>
<keyword evidence="3" id="KW-0540">Nuclease</keyword>
<reference evidence="8 9" key="1">
    <citation type="journal article" date="2016" name="Nat. Biotechnol.">
        <title>Measurement of bacterial replication rates in microbial communities.</title>
        <authorList>
            <person name="Brown C.T."/>
            <person name="Olm M.R."/>
            <person name="Thomas B.C."/>
            <person name="Banfield J.F."/>
        </authorList>
    </citation>
    <scope>NUCLEOTIDE SEQUENCE [LARGE SCALE GENOMIC DNA]</scope>
    <source>
        <strain evidence="8">CAG:67_53_122</strain>
    </source>
</reference>
<dbReference type="EMBL" id="MNQH01000030">
    <property type="protein sequence ID" value="OKY94135.1"/>
    <property type="molecule type" value="Genomic_DNA"/>
</dbReference>
<dbReference type="AlphaFoldDB" id="A0A1Q6F5G9"/>
<dbReference type="SUPFAM" id="SSF116842">
    <property type="entry name" value="XseB-like"/>
    <property type="match status" value="1"/>
</dbReference>
<dbReference type="InterPro" id="IPR003761">
    <property type="entry name" value="Exonuc_VII_S"/>
</dbReference>
<dbReference type="GO" id="GO:0008855">
    <property type="term" value="F:exodeoxyribonuclease VII activity"/>
    <property type="evidence" value="ECO:0007669"/>
    <property type="project" value="UniProtKB-UniRule"/>
</dbReference>
<dbReference type="InterPro" id="IPR037004">
    <property type="entry name" value="Exonuc_VII_ssu_sf"/>
</dbReference>
<dbReference type="EC" id="3.1.11.6" evidence="6"/>
<evidence type="ECO:0000256" key="1">
    <source>
        <dbReference type="ARBA" id="ARBA00009998"/>
    </source>
</evidence>
<evidence type="ECO:0000313" key="9">
    <source>
        <dbReference type="Proteomes" id="UP000187417"/>
    </source>
</evidence>
<gene>
    <name evidence="8" type="ORF">BHV66_06745</name>
</gene>
<evidence type="ECO:0000256" key="5">
    <source>
        <dbReference type="ARBA" id="ARBA00022839"/>
    </source>
</evidence>
<sequence length="62" mass="7456">MAKKEITYTEAMNEIEQILDRFRREEMTVDSLTKEVKRATELIALCKERLHRTEEELKKISE</sequence>
<dbReference type="GO" id="GO:0009318">
    <property type="term" value="C:exodeoxyribonuclease VII complex"/>
    <property type="evidence" value="ECO:0007669"/>
    <property type="project" value="UniProtKB-UniRule"/>
</dbReference>
<dbReference type="GO" id="GO:0006308">
    <property type="term" value="P:DNA catabolic process"/>
    <property type="evidence" value="ECO:0007669"/>
    <property type="project" value="UniProtKB-UniRule"/>
</dbReference>
<accession>A0A1Q6F5G9</accession>
<evidence type="ECO:0000256" key="4">
    <source>
        <dbReference type="ARBA" id="ARBA00022801"/>
    </source>
</evidence>